<gene>
    <name evidence="3" type="ORF">G5B36_00925</name>
    <name evidence="2" type="ORF">L0N08_01875</name>
</gene>
<sequence length="277" mass="30943">MVKIITDSSTLYTMQEGRDAGIESIPLCVSIGDSHGRDLQMDMQDFYRRIEEGQIPTSSQPPIGDVLDAYEQYKGRPILNISMADGLSGTYQSAQSAREMAENRDDIMVFNSRTLCGPHRYMVDQARKMAEEGRTRDEILTWLKAAAHKTESFLIPQDFSFLRRGGRLTPVAAAVGSLLKLKPIVKLTEDGKKLDKFGVKRTMSGAVDSIIRHLQDKKLGARHLLYISHAVAAEEAYRIKDLFAKAFPGLEIHILELSPVFVAQGGPRCVAIQYIER</sequence>
<dbReference type="PANTHER" id="PTHR33434">
    <property type="entry name" value="DEGV DOMAIN-CONTAINING PROTEIN DR_1986-RELATED"/>
    <property type="match status" value="1"/>
</dbReference>
<dbReference type="Pfam" id="PF02645">
    <property type="entry name" value="DegV"/>
    <property type="match status" value="1"/>
</dbReference>
<dbReference type="RefSeq" id="WP_165641059.1">
    <property type="nucleotide sequence ID" value="NZ_JAAITT010000001.1"/>
</dbReference>
<dbReference type="InterPro" id="IPR050270">
    <property type="entry name" value="DegV_domain_contain"/>
</dbReference>
<name>A0AAW5BK36_9FIRM</name>
<accession>A0AAW5BK36</accession>
<evidence type="ECO:0000313" key="2">
    <source>
        <dbReference type="EMBL" id="MCG4744157.1"/>
    </source>
</evidence>
<reference evidence="3" key="2">
    <citation type="submission" date="2020-02" db="EMBL/GenBank/DDBJ databases">
        <authorList>
            <person name="Littmann E."/>
            <person name="Sorbara M."/>
        </authorList>
    </citation>
    <scope>NUCLEOTIDE SEQUENCE</scope>
    <source>
        <strain evidence="3">MSK.1.17</strain>
    </source>
</reference>
<reference evidence="3 4" key="1">
    <citation type="journal article" date="2020" name="Cell Host Microbe">
        <title>Functional and Genomic Variation between Human-Derived Isolates of Lachnospiraceae Reveals Inter- and Intra-Species Diversity.</title>
        <authorList>
            <person name="Sorbara M.T."/>
            <person name="Littmann E.R."/>
            <person name="Fontana E."/>
            <person name="Moody T.U."/>
            <person name="Kohout C.E."/>
            <person name="Gjonbalaj M."/>
            <person name="Eaton V."/>
            <person name="Seok R."/>
            <person name="Leiner I.M."/>
            <person name="Pamer E.G."/>
        </authorList>
    </citation>
    <scope>NUCLEOTIDE SEQUENCE [LARGE SCALE GENOMIC DNA]</scope>
    <source>
        <strain evidence="3 4">MSK.1.17</strain>
    </source>
</reference>
<dbReference type="AlphaFoldDB" id="A0AAW5BK36"/>
<dbReference type="PROSITE" id="PS51482">
    <property type="entry name" value="DEGV"/>
    <property type="match status" value="1"/>
</dbReference>
<dbReference type="SUPFAM" id="SSF82549">
    <property type="entry name" value="DAK1/DegV-like"/>
    <property type="match status" value="1"/>
</dbReference>
<dbReference type="NCBIfam" id="TIGR00762">
    <property type="entry name" value="DegV"/>
    <property type="match status" value="1"/>
</dbReference>
<dbReference type="Proteomes" id="UP000669239">
    <property type="component" value="Unassembled WGS sequence"/>
</dbReference>
<protein>
    <submittedName>
        <fullName evidence="2">DegV family protein</fullName>
    </submittedName>
</protein>
<evidence type="ECO:0000313" key="5">
    <source>
        <dbReference type="Proteomes" id="UP001299608"/>
    </source>
</evidence>
<reference evidence="2" key="3">
    <citation type="submission" date="2022-01" db="EMBL/GenBank/DDBJ databases">
        <title>Collection of gut derived symbiotic bacterial strains cultured from healthy donors.</title>
        <authorList>
            <person name="Lin H."/>
            <person name="Kohout C."/>
            <person name="Waligurski E."/>
            <person name="Pamer E.G."/>
        </authorList>
    </citation>
    <scope>NUCLEOTIDE SEQUENCE</scope>
    <source>
        <strain evidence="2">DFI.6.55</strain>
    </source>
</reference>
<dbReference type="GO" id="GO:0008289">
    <property type="term" value="F:lipid binding"/>
    <property type="evidence" value="ECO:0007669"/>
    <property type="project" value="UniProtKB-KW"/>
</dbReference>
<dbReference type="EMBL" id="JAKNGE010000002">
    <property type="protein sequence ID" value="MCG4744157.1"/>
    <property type="molecule type" value="Genomic_DNA"/>
</dbReference>
<dbReference type="InterPro" id="IPR043168">
    <property type="entry name" value="DegV_C"/>
</dbReference>
<comment type="caution">
    <text evidence="2">The sequence shown here is derived from an EMBL/GenBank/DDBJ whole genome shotgun (WGS) entry which is preliminary data.</text>
</comment>
<proteinExistence type="predicted"/>
<organism evidence="2 5">
    <name type="scientific">Enterocloster aldenensis</name>
    <dbReference type="NCBI Taxonomy" id="358742"/>
    <lineage>
        <taxon>Bacteria</taxon>
        <taxon>Bacillati</taxon>
        <taxon>Bacillota</taxon>
        <taxon>Clostridia</taxon>
        <taxon>Lachnospirales</taxon>
        <taxon>Lachnospiraceae</taxon>
        <taxon>Enterocloster</taxon>
    </lineage>
</organism>
<evidence type="ECO:0000313" key="4">
    <source>
        <dbReference type="Proteomes" id="UP000669239"/>
    </source>
</evidence>
<dbReference type="Proteomes" id="UP001299608">
    <property type="component" value="Unassembled WGS sequence"/>
</dbReference>
<dbReference type="Gene3D" id="3.40.50.10170">
    <property type="match status" value="1"/>
</dbReference>
<dbReference type="Gene3D" id="3.30.1180.10">
    <property type="match status" value="1"/>
</dbReference>
<dbReference type="EMBL" id="JAAITT010000001">
    <property type="protein sequence ID" value="NSJ47278.1"/>
    <property type="molecule type" value="Genomic_DNA"/>
</dbReference>
<dbReference type="InterPro" id="IPR003797">
    <property type="entry name" value="DegV"/>
</dbReference>
<keyword evidence="1" id="KW-0446">Lipid-binding</keyword>
<evidence type="ECO:0000313" key="3">
    <source>
        <dbReference type="EMBL" id="NSJ47278.1"/>
    </source>
</evidence>
<dbReference type="PANTHER" id="PTHR33434:SF2">
    <property type="entry name" value="FATTY ACID-BINDING PROTEIN TM_1468"/>
    <property type="match status" value="1"/>
</dbReference>
<keyword evidence="4" id="KW-1185">Reference proteome</keyword>
<evidence type="ECO:0000256" key="1">
    <source>
        <dbReference type="ARBA" id="ARBA00023121"/>
    </source>
</evidence>